<organism evidence="2 3">
    <name type="scientific">Symbiodinium natans</name>
    <dbReference type="NCBI Taxonomy" id="878477"/>
    <lineage>
        <taxon>Eukaryota</taxon>
        <taxon>Sar</taxon>
        <taxon>Alveolata</taxon>
        <taxon>Dinophyceae</taxon>
        <taxon>Suessiales</taxon>
        <taxon>Symbiodiniaceae</taxon>
        <taxon>Symbiodinium</taxon>
    </lineage>
</organism>
<proteinExistence type="predicted"/>
<comment type="caution">
    <text evidence="2">The sequence shown here is derived from an EMBL/GenBank/DDBJ whole genome shotgun (WGS) entry which is preliminary data.</text>
</comment>
<evidence type="ECO:0000313" key="2">
    <source>
        <dbReference type="EMBL" id="CAE7423902.1"/>
    </source>
</evidence>
<keyword evidence="1" id="KW-0812">Transmembrane</keyword>
<dbReference type="Proteomes" id="UP000604046">
    <property type="component" value="Unassembled WGS sequence"/>
</dbReference>
<feature type="transmembrane region" description="Helical" evidence="1">
    <location>
        <begin position="42"/>
        <end position="64"/>
    </location>
</feature>
<dbReference type="EMBL" id="CAJNDS010002307">
    <property type="protein sequence ID" value="CAE7423902.1"/>
    <property type="molecule type" value="Genomic_DNA"/>
</dbReference>
<accession>A0A812R880</accession>
<gene>
    <name evidence="2" type="ORF">SNAT2548_LOCUS23061</name>
</gene>
<protein>
    <submittedName>
        <fullName evidence="2">Uncharacterized protein</fullName>
    </submittedName>
</protein>
<evidence type="ECO:0000313" key="3">
    <source>
        <dbReference type="Proteomes" id="UP000604046"/>
    </source>
</evidence>
<name>A0A812R880_9DINO</name>
<dbReference type="AlphaFoldDB" id="A0A812R880"/>
<evidence type="ECO:0000256" key="1">
    <source>
        <dbReference type="SAM" id="Phobius"/>
    </source>
</evidence>
<dbReference type="OrthoDB" id="10402592at2759"/>
<keyword evidence="1" id="KW-1133">Transmembrane helix</keyword>
<reference evidence="2" key="1">
    <citation type="submission" date="2021-02" db="EMBL/GenBank/DDBJ databases">
        <authorList>
            <person name="Dougan E. K."/>
            <person name="Rhodes N."/>
            <person name="Thang M."/>
            <person name="Chan C."/>
        </authorList>
    </citation>
    <scope>NUCLEOTIDE SEQUENCE</scope>
</reference>
<sequence>MQSSACEVTRAGEPGREAFQTVGAYSDDEPPLPQRAVCSRRAAALCAVLGLTAVLGVTLAQGSLLQQAGELLRHPLSLWSSRHIYKHPTVFTECVWDSTIAASYLLRGGFELAEAASDCPNSREITFDNARRLLDKHPEIHVPPSGYFPGVVNSFGGHVPTVANASKQAEAACARAQDTLNSLHLRRPHLRKNHSYVEAVKKLRERGMLPQAEELARRLREEGPLPEAWVEREAGQVVNQLCTAQIAGTIAAWSWVAGYLSSATSECARDSTRRHVSPGWTDPEASSSRTTDFTVWRISLLISVGSSIWRPAVASAVREVPSSATGRVSAKSIGRYCRFLHGLGFRV</sequence>
<keyword evidence="1" id="KW-0472">Membrane</keyword>
<keyword evidence="3" id="KW-1185">Reference proteome</keyword>